<name>A0A0W8F3L7_9ZZZZ</name>
<dbReference type="PROSITE" id="PS50122">
    <property type="entry name" value="CHEB"/>
    <property type="match status" value="1"/>
</dbReference>
<dbReference type="SUPFAM" id="SSF52172">
    <property type="entry name" value="CheY-like"/>
    <property type="match status" value="1"/>
</dbReference>
<dbReference type="Gene3D" id="3.40.50.2300">
    <property type="match status" value="1"/>
</dbReference>
<dbReference type="Gene3D" id="3.40.50.180">
    <property type="entry name" value="Methylesterase CheB, C-terminal domain"/>
    <property type="match status" value="1"/>
</dbReference>
<dbReference type="GO" id="GO:0006935">
    <property type="term" value="P:chemotaxis"/>
    <property type="evidence" value="ECO:0007669"/>
    <property type="project" value="UniProtKB-KW"/>
</dbReference>
<dbReference type="CDD" id="cd16432">
    <property type="entry name" value="CheB_Rec"/>
    <property type="match status" value="1"/>
</dbReference>
<dbReference type="CDD" id="cd17541">
    <property type="entry name" value="REC_CheB-like"/>
    <property type="match status" value="1"/>
</dbReference>
<dbReference type="InterPro" id="IPR011006">
    <property type="entry name" value="CheY-like_superfamily"/>
</dbReference>
<evidence type="ECO:0000256" key="2">
    <source>
        <dbReference type="ARBA" id="ARBA00022500"/>
    </source>
</evidence>
<dbReference type="HAMAP" id="MF_00099">
    <property type="entry name" value="CheB_chemtxs"/>
    <property type="match status" value="1"/>
</dbReference>
<evidence type="ECO:0000256" key="4">
    <source>
        <dbReference type="ARBA" id="ARBA00039140"/>
    </source>
</evidence>
<comment type="caution">
    <text evidence="8">The sequence shown here is derived from an EMBL/GenBank/DDBJ whole genome shotgun (WGS) entry which is preliminary data.</text>
</comment>
<evidence type="ECO:0000256" key="3">
    <source>
        <dbReference type="ARBA" id="ARBA00022801"/>
    </source>
</evidence>
<dbReference type="Pfam" id="PF01339">
    <property type="entry name" value="CheB_methylest"/>
    <property type="match status" value="1"/>
</dbReference>
<dbReference type="EC" id="3.1.1.61" evidence="4"/>
<dbReference type="InterPro" id="IPR035909">
    <property type="entry name" value="CheB_C"/>
</dbReference>
<accession>A0A0W8F3L7</accession>
<feature type="domain" description="CheB-type methylesterase" evidence="7">
    <location>
        <begin position="143"/>
        <end position="342"/>
    </location>
</feature>
<dbReference type="PANTHER" id="PTHR42872">
    <property type="entry name" value="PROTEIN-GLUTAMATE METHYLESTERASE/PROTEIN-GLUTAMINE GLUTAMINASE"/>
    <property type="match status" value="1"/>
</dbReference>
<comment type="catalytic activity">
    <reaction evidence="5">
        <text>[protein]-L-glutamate 5-O-methyl ester + H2O = L-glutamyl-[protein] + methanol + H(+)</text>
        <dbReference type="Rhea" id="RHEA:23236"/>
        <dbReference type="Rhea" id="RHEA-COMP:10208"/>
        <dbReference type="Rhea" id="RHEA-COMP:10311"/>
        <dbReference type="ChEBI" id="CHEBI:15377"/>
        <dbReference type="ChEBI" id="CHEBI:15378"/>
        <dbReference type="ChEBI" id="CHEBI:17790"/>
        <dbReference type="ChEBI" id="CHEBI:29973"/>
        <dbReference type="ChEBI" id="CHEBI:82795"/>
        <dbReference type="EC" id="3.1.1.61"/>
    </reaction>
</comment>
<evidence type="ECO:0000259" key="7">
    <source>
        <dbReference type="PROSITE" id="PS50122"/>
    </source>
</evidence>
<dbReference type="SMART" id="SM00448">
    <property type="entry name" value="REC"/>
    <property type="match status" value="1"/>
</dbReference>
<dbReference type="SUPFAM" id="SSF52738">
    <property type="entry name" value="Methylesterase CheB, C-terminal domain"/>
    <property type="match status" value="1"/>
</dbReference>
<keyword evidence="1" id="KW-0963">Cytoplasm</keyword>
<dbReference type="PIRSF" id="PIRSF000876">
    <property type="entry name" value="RR_chemtxs_CheB"/>
    <property type="match status" value="1"/>
</dbReference>
<dbReference type="EMBL" id="LNQE01001579">
    <property type="protein sequence ID" value="KUG15170.1"/>
    <property type="molecule type" value="Genomic_DNA"/>
</dbReference>
<dbReference type="InterPro" id="IPR008248">
    <property type="entry name" value="CheB-like"/>
</dbReference>
<evidence type="ECO:0000256" key="5">
    <source>
        <dbReference type="ARBA" id="ARBA00048267"/>
    </source>
</evidence>
<sequence>MSMIRVLIVDDSLFMRTVVRDMLQADPEIEVVGTAADGVYAMEQIEELRPDVMTLDIEMPRMSGLDLLEKRRTFSSFPRTIMLSSLTIQGGESTNKALRLGADDFILKPRGIENMRAIQRELITKIRNAVRISYVKVQDPPREEIARDLVLIGSSAGGPPMLDVVLSSFKKSLDAAVIIVQHMPEGGFTAALAARLNRLSVMPVRETATGTALYKGQVLVAKAGYHALVTATLSAQGEKGGKIIHSRSPPLHGVRPAADRTFTTAAPVFENHMISVLLSGMGNDGGDGCAEIKKHGGTTIIAREEDCLVYGMARSALRNNCVDRVLPVHGIADDITRNLTRMVT</sequence>
<dbReference type="InterPro" id="IPR001789">
    <property type="entry name" value="Sig_transdc_resp-reg_receiver"/>
</dbReference>
<evidence type="ECO:0000313" key="8">
    <source>
        <dbReference type="EMBL" id="KUG15170.1"/>
    </source>
</evidence>
<proteinExistence type="inferred from homology"/>
<reference evidence="8" key="1">
    <citation type="journal article" date="2015" name="Proc. Natl. Acad. Sci. U.S.A.">
        <title>Networks of energetic and metabolic interactions define dynamics in microbial communities.</title>
        <authorList>
            <person name="Embree M."/>
            <person name="Liu J.K."/>
            <person name="Al-Bassam M.M."/>
            <person name="Zengler K."/>
        </authorList>
    </citation>
    <scope>NUCLEOTIDE SEQUENCE</scope>
</reference>
<evidence type="ECO:0000259" key="6">
    <source>
        <dbReference type="PROSITE" id="PS50110"/>
    </source>
</evidence>
<dbReference type="Pfam" id="PF00072">
    <property type="entry name" value="Response_reg"/>
    <property type="match status" value="1"/>
</dbReference>
<dbReference type="NCBIfam" id="NF001965">
    <property type="entry name" value="PRK00742.1"/>
    <property type="match status" value="1"/>
</dbReference>
<dbReference type="InterPro" id="IPR000673">
    <property type="entry name" value="Sig_transdc_resp-reg_Me-estase"/>
</dbReference>
<dbReference type="GO" id="GO:0008984">
    <property type="term" value="F:protein-glutamate methylesterase activity"/>
    <property type="evidence" value="ECO:0007669"/>
    <property type="project" value="UniProtKB-EC"/>
</dbReference>
<feature type="domain" description="Response regulatory" evidence="6">
    <location>
        <begin position="5"/>
        <end position="123"/>
    </location>
</feature>
<dbReference type="AlphaFoldDB" id="A0A0W8F3L7"/>
<organism evidence="8">
    <name type="scientific">hydrocarbon metagenome</name>
    <dbReference type="NCBI Taxonomy" id="938273"/>
    <lineage>
        <taxon>unclassified sequences</taxon>
        <taxon>metagenomes</taxon>
        <taxon>ecological metagenomes</taxon>
    </lineage>
</organism>
<dbReference type="PROSITE" id="PS50110">
    <property type="entry name" value="RESPONSE_REGULATORY"/>
    <property type="match status" value="1"/>
</dbReference>
<dbReference type="GO" id="GO:0000156">
    <property type="term" value="F:phosphorelay response regulator activity"/>
    <property type="evidence" value="ECO:0007669"/>
    <property type="project" value="InterPro"/>
</dbReference>
<protein>
    <recommendedName>
        <fullName evidence="4">protein-glutamate methylesterase</fullName>
        <ecNumber evidence="4">3.1.1.61</ecNumber>
    </recommendedName>
</protein>
<gene>
    <name evidence="8" type="ORF">ASZ90_015163</name>
</gene>
<evidence type="ECO:0000256" key="1">
    <source>
        <dbReference type="ARBA" id="ARBA00022490"/>
    </source>
</evidence>
<keyword evidence="2" id="KW-0145">Chemotaxis</keyword>
<keyword evidence="3 8" id="KW-0378">Hydrolase</keyword>
<dbReference type="GO" id="GO:0005737">
    <property type="term" value="C:cytoplasm"/>
    <property type="evidence" value="ECO:0007669"/>
    <property type="project" value="InterPro"/>
</dbReference>
<dbReference type="PANTHER" id="PTHR42872:SF6">
    <property type="entry name" value="PROTEIN-GLUTAMATE METHYLESTERASE_PROTEIN-GLUTAMINE GLUTAMINASE"/>
    <property type="match status" value="1"/>
</dbReference>